<evidence type="ECO:0000256" key="5">
    <source>
        <dbReference type="SAM" id="MobiDB-lite"/>
    </source>
</evidence>
<feature type="region of interest" description="Disordered" evidence="5">
    <location>
        <begin position="63"/>
        <end position="97"/>
    </location>
</feature>
<evidence type="ECO:0000313" key="7">
    <source>
        <dbReference type="EMBL" id="CAE0473276.1"/>
    </source>
</evidence>
<protein>
    <recommendedName>
        <fullName evidence="6">HIT domain-containing protein</fullName>
    </recommendedName>
</protein>
<dbReference type="PANTHER" id="PTHR12486:SF5">
    <property type="entry name" value="ADENOSINE 5'-MONOPHOSPHORAMIDASE HINT3"/>
    <property type="match status" value="1"/>
</dbReference>
<evidence type="ECO:0000313" key="8">
    <source>
        <dbReference type="EMBL" id="CAE0473277.1"/>
    </source>
</evidence>
<keyword evidence="1" id="KW-0547">Nucleotide-binding</keyword>
<evidence type="ECO:0000256" key="3">
    <source>
        <dbReference type="PIRSR" id="PIRSR601310-1"/>
    </source>
</evidence>
<dbReference type="SUPFAM" id="SSF54197">
    <property type="entry name" value="HIT-like"/>
    <property type="match status" value="1"/>
</dbReference>
<dbReference type="PRINTS" id="PR00332">
    <property type="entry name" value="HISTRIAD"/>
</dbReference>
<evidence type="ECO:0000256" key="2">
    <source>
        <dbReference type="ARBA" id="ARBA00022801"/>
    </source>
</evidence>
<evidence type="ECO:0000259" key="6">
    <source>
        <dbReference type="PROSITE" id="PS51084"/>
    </source>
</evidence>
<dbReference type="Gene3D" id="3.30.428.10">
    <property type="entry name" value="HIT-like"/>
    <property type="match status" value="1"/>
</dbReference>
<dbReference type="GO" id="GO:0000166">
    <property type="term" value="F:nucleotide binding"/>
    <property type="evidence" value="ECO:0007669"/>
    <property type="project" value="UniProtKB-KW"/>
</dbReference>
<feature type="active site" description="Tele-AMP-histidine intermediate" evidence="3">
    <location>
        <position position="195"/>
    </location>
</feature>
<dbReference type="GO" id="GO:0016787">
    <property type="term" value="F:hydrolase activity"/>
    <property type="evidence" value="ECO:0007669"/>
    <property type="project" value="UniProtKB-KW"/>
</dbReference>
<evidence type="ECO:0000256" key="1">
    <source>
        <dbReference type="ARBA" id="ARBA00022741"/>
    </source>
</evidence>
<accession>A0A6S8XU19</accession>
<sequence length="263" mass="29373">MMISRAQVVKLCTVGLTCFCSTSKHNNNNNSISISNNADRLTVTTINKAPASSSSSSSCLALMPASSTSFHPPPKEAIQNGQNGDQNDNGQNNGKEYYKSNPTIFGRILEGSAPCSPISESDSLFTFQDRTPRAPLHALVIPKRFVKSVYDLKPSPRSRSMDNHNNNMSKETDDLDLELVTSMERTALETIKSWHPHAYDNKDYILCFHIPPFTSVDHLHLHVLAPASDMSWMYRYAKYRRGTRWCTGIEEVVQALASGKRFQ</sequence>
<dbReference type="EMBL" id="HBIO01023599">
    <property type="protein sequence ID" value="CAE0473277.1"/>
    <property type="molecule type" value="Transcribed_RNA"/>
</dbReference>
<dbReference type="InterPro" id="IPR001310">
    <property type="entry name" value="Histidine_triad_HIT"/>
</dbReference>
<gene>
    <name evidence="7" type="ORF">CDEB00056_LOCUS18129</name>
    <name evidence="8" type="ORF">CDEB00056_LOCUS18130</name>
</gene>
<dbReference type="InterPro" id="IPR036265">
    <property type="entry name" value="HIT-like_sf"/>
</dbReference>
<evidence type="ECO:0000256" key="4">
    <source>
        <dbReference type="PROSITE-ProRule" id="PRU00464"/>
    </source>
</evidence>
<dbReference type="AlphaFoldDB" id="A0A6S8XU19"/>
<reference evidence="7" key="1">
    <citation type="submission" date="2021-01" db="EMBL/GenBank/DDBJ databases">
        <authorList>
            <person name="Corre E."/>
            <person name="Pelletier E."/>
            <person name="Niang G."/>
            <person name="Scheremetjew M."/>
            <person name="Finn R."/>
            <person name="Kale V."/>
            <person name="Holt S."/>
            <person name="Cochrane G."/>
            <person name="Meng A."/>
            <person name="Brown T."/>
            <person name="Cohen L."/>
        </authorList>
    </citation>
    <scope>NUCLEOTIDE SEQUENCE</scope>
    <source>
        <strain evidence="7">MM31A-1</strain>
    </source>
</reference>
<name>A0A6S8XU19_9STRA</name>
<feature type="domain" description="HIT" evidence="6">
    <location>
        <begin position="104"/>
        <end position="232"/>
    </location>
</feature>
<proteinExistence type="predicted"/>
<feature type="compositionally biased region" description="Low complexity" evidence="5">
    <location>
        <begin position="79"/>
        <end position="94"/>
    </location>
</feature>
<dbReference type="PROSITE" id="PS51084">
    <property type="entry name" value="HIT_2"/>
    <property type="match status" value="1"/>
</dbReference>
<dbReference type="InterPro" id="IPR011146">
    <property type="entry name" value="HIT-like"/>
</dbReference>
<keyword evidence="2" id="KW-0378">Hydrolase</keyword>
<dbReference type="PANTHER" id="PTHR12486">
    <property type="entry name" value="APRATAXIN-RELATED"/>
    <property type="match status" value="1"/>
</dbReference>
<dbReference type="EMBL" id="HBIO01023598">
    <property type="protein sequence ID" value="CAE0473276.1"/>
    <property type="molecule type" value="Transcribed_RNA"/>
</dbReference>
<feature type="short sequence motif" description="Histidine triad motif" evidence="4">
    <location>
        <begin position="218"/>
        <end position="222"/>
    </location>
</feature>
<dbReference type="Pfam" id="PF11969">
    <property type="entry name" value="DcpS_C"/>
    <property type="match status" value="1"/>
</dbReference>
<organism evidence="7">
    <name type="scientific">Chaetoceros debilis</name>
    <dbReference type="NCBI Taxonomy" id="122233"/>
    <lineage>
        <taxon>Eukaryota</taxon>
        <taxon>Sar</taxon>
        <taxon>Stramenopiles</taxon>
        <taxon>Ochrophyta</taxon>
        <taxon>Bacillariophyta</taxon>
        <taxon>Coscinodiscophyceae</taxon>
        <taxon>Chaetocerotophycidae</taxon>
        <taxon>Chaetocerotales</taxon>
        <taxon>Chaetocerotaceae</taxon>
        <taxon>Chaetoceros</taxon>
    </lineage>
</organism>